<keyword evidence="3" id="KW-1185">Reference proteome</keyword>
<dbReference type="AlphaFoldDB" id="A0A1V6P8S8"/>
<gene>
    <name evidence="2" type="ORF">PENDEC_c017G06087</name>
</gene>
<dbReference type="STRING" id="69771.A0A1V6P8S8"/>
<protein>
    <recommendedName>
        <fullName evidence="4">Protein HRI1</fullName>
    </recommendedName>
</protein>
<organism evidence="2 3">
    <name type="scientific">Penicillium decumbens</name>
    <dbReference type="NCBI Taxonomy" id="69771"/>
    <lineage>
        <taxon>Eukaryota</taxon>
        <taxon>Fungi</taxon>
        <taxon>Dikarya</taxon>
        <taxon>Ascomycota</taxon>
        <taxon>Pezizomycotina</taxon>
        <taxon>Eurotiomycetes</taxon>
        <taxon>Eurotiomycetidae</taxon>
        <taxon>Eurotiales</taxon>
        <taxon>Aspergillaceae</taxon>
        <taxon>Penicillium</taxon>
    </lineage>
</organism>
<dbReference type="InterPro" id="IPR031818">
    <property type="entry name" value="Hri1"/>
</dbReference>
<comment type="caution">
    <text evidence="2">The sequence shown here is derived from an EMBL/GenBank/DDBJ whole genome shotgun (WGS) entry which is preliminary data.</text>
</comment>
<dbReference type="OrthoDB" id="4045395at2759"/>
<dbReference type="Pfam" id="PF16815">
    <property type="entry name" value="HRI1"/>
    <property type="match status" value="1"/>
</dbReference>
<dbReference type="Gene3D" id="2.40.128.320">
    <property type="entry name" value="Protein HRI1, N-terminal domain"/>
    <property type="match status" value="1"/>
</dbReference>
<dbReference type="EMBL" id="MDYL01000017">
    <property type="protein sequence ID" value="OQD72986.1"/>
    <property type="molecule type" value="Genomic_DNA"/>
</dbReference>
<accession>A0A1V6P8S8</accession>
<reference evidence="3" key="1">
    <citation type="journal article" date="2017" name="Nat. Microbiol.">
        <title>Global analysis of biosynthetic gene clusters reveals vast potential of secondary metabolite production in Penicillium species.</title>
        <authorList>
            <person name="Nielsen J.C."/>
            <person name="Grijseels S."/>
            <person name="Prigent S."/>
            <person name="Ji B."/>
            <person name="Dainat J."/>
            <person name="Nielsen K.F."/>
            <person name="Frisvad J.C."/>
            <person name="Workman M."/>
            <person name="Nielsen J."/>
        </authorList>
    </citation>
    <scope>NUCLEOTIDE SEQUENCE [LARGE SCALE GENOMIC DNA]</scope>
    <source>
        <strain evidence="3">IBT 11843</strain>
    </source>
</reference>
<name>A0A1V6P8S8_PENDC</name>
<evidence type="ECO:0000256" key="1">
    <source>
        <dbReference type="SAM" id="MobiDB-lite"/>
    </source>
</evidence>
<sequence>MANPDLSVPTTCRLSTRLSLQWPPEPVGEETTDTIVMSVNGWYLDLRMRETGGMDWAIAGQRIVESQDPVKVFFTHELDSHNAFESADCGTFEPLSPGVDKETGSMPNYDRPGAPIMPYVEIWKELSFREGPEGELKESGKPHPTASYFFSSSPSFLLSSSAIPTNAAFLCYTRQGSPLSSPGSNPARDLQMRNSEESSTIQPAPSSLEKCGAGAAREGLV</sequence>
<dbReference type="Proteomes" id="UP000191522">
    <property type="component" value="Unassembled WGS sequence"/>
</dbReference>
<dbReference type="InterPro" id="IPR043047">
    <property type="entry name" value="Hri1_N_sf"/>
</dbReference>
<proteinExistence type="predicted"/>
<evidence type="ECO:0000313" key="3">
    <source>
        <dbReference type="Proteomes" id="UP000191522"/>
    </source>
</evidence>
<feature type="region of interest" description="Disordered" evidence="1">
    <location>
        <begin position="178"/>
        <end position="221"/>
    </location>
</feature>
<evidence type="ECO:0008006" key="4">
    <source>
        <dbReference type="Google" id="ProtNLM"/>
    </source>
</evidence>
<evidence type="ECO:0000313" key="2">
    <source>
        <dbReference type="EMBL" id="OQD72986.1"/>
    </source>
</evidence>